<evidence type="ECO:0000313" key="1">
    <source>
        <dbReference type="EMBL" id="KAA3965000.1"/>
    </source>
</evidence>
<name>A0A641QG76_BACOV</name>
<proteinExistence type="predicted"/>
<comment type="caution">
    <text evidence="1">The sequence shown here is derived from an EMBL/GenBank/DDBJ whole genome shotgun (WGS) entry which is preliminary data.</text>
</comment>
<reference evidence="1" key="1">
    <citation type="journal article" date="2019" name="Nat. Med.">
        <title>A library of human gut bacterial isolates paired with longitudinal multiomics data enables mechanistic microbiome research.</title>
        <authorList>
            <person name="Poyet M."/>
            <person name="Groussin M."/>
            <person name="Gibbons S.M."/>
            <person name="Avila-Pacheco J."/>
            <person name="Jiang X."/>
            <person name="Kearney S.M."/>
            <person name="Perrotta A.R."/>
            <person name="Berdy B."/>
            <person name="Zhao S."/>
            <person name="Lieberman T.D."/>
            <person name="Swanson P.K."/>
            <person name="Smith M."/>
            <person name="Roesemann S."/>
            <person name="Alexander J.E."/>
            <person name="Rich S.A."/>
            <person name="Livny J."/>
            <person name="Vlamakis H."/>
            <person name="Clish C."/>
            <person name="Bullock K."/>
            <person name="Deik A."/>
            <person name="Scott J."/>
            <person name="Pierce K.A."/>
            <person name="Xavier R.J."/>
            <person name="Alm E.J."/>
        </authorList>
    </citation>
    <scope>NUCLEOTIDE SEQUENCE</scope>
    <source>
        <strain evidence="1">BIOML-A154</strain>
    </source>
</reference>
<dbReference type="GO" id="GO:0004553">
    <property type="term" value="F:hydrolase activity, hydrolyzing O-glycosyl compounds"/>
    <property type="evidence" value="ECO:0007669"/>
    <property type="project" value="UniProtKB-ARBA"/>
</dbReference>
<gene>
    <name evidence="1" type="ORF">F3D74_02990</name>
</gene>
<dbReference type="InterPro" id="IPR013320">
    <property type="entry name" value="ConA-like_dom_sf"/>
</dbReference>
<organism evidence="1">
    <name type="scientific">Bacteroides ovatus</name>
    <dbReference type="NCBI Taxonomy" id="28116"/>
    <lineage>
        <taxon>Bacteria</taxon>
        <taxon>Pseudomonadati</taxon>
        <taxon>Bacteroidota</taxon>
        <taxon>Bacteroidia</taxon>
        <taxon>Bacteroidales</taxon>
        <taxon>Bacteroidaceae</taxon>
        <taxon>Bacteroides</taxon>
    </lineage>
</organism>
<accession>A0A641QG76</accession>
<dbReference type="SUPFAM" id="SSF49899">
    <property type="entry name" value="Concanavalin A-like lectins/glucanases"/>
    <property type="match status" value="1"/>
</dbReference>
<sequence length="2185" mass="242270">MAKRKISGIINATEHPMNLETPWNQKQPDGTYHAYAGDDIEAFLKKELSNRTPTEELVSGETKPPTSGTVFDAMVGTVTDVDVQDSEDGTQYVMTVKQKDNQGGESSKEVRFSKYTDDDKVVVNIDLTDSGGAGLPASQYLALGSGFVVKYSVGVGTAGGGTVDGYSDLKARVIVKRGSTVISEFRDAEFVGVTAGQSYTFDASPYLKDATAYTVQVEAQATYQGGTLMKTATAKVTMVAMELETTYSAGNGLADGGYKNDVNIPFTAKGTSGEKNIYYRVNGGQAFTLGLSAGSGVQQKNVTIPLTQMQEGTNVVEAYAQHENSGVVSRVHYITLLKAGGGVTAYAGLMFSHRAAGFQSDWKRPVLEAEQFTAWNFTYAGYDRDAYTARVKVTDRGSVVKEDLLQRGETGSYGRTNVNVEPLDYRVSCGDAVLEVQVNTASHPDIEATLAPDAVCTFDAFGRSNTENNPASWVSGDKRMEFRDVLWSVNEYGAGSGWHKDRLLLAGGAGMTLTADGGYRPFNEADKPEGFAIRDVGMTLEIEYSTANVTDTNAELITCLGQLDNGNRYGLIVTPEEAKFLTGVVTEAMDAGQVLRYEDSVGTKFQPGTNIRITYVFYPNVQTNEQRTLIGFYVNGEESAASKWLDKVNFNIQSQLEFKSTGADLNVKSVRIYNKALTSDEVLNNYIVDRNHLEDADGEPGVRSLDEDNRVLNEGDTVSMEKLMGLMKKRRNSILVLIGTGSVGSEVPSESDTLNVMDALAQLNNKKANKLCREVRFYNGENRALDWIARDIYLRIQGTSSVNYARKNLRFYFQKTASGYTARMSYGEIDGNGQQSNPTATEGKKNLFRLRGNSVGAKLACAKCDFSDSSMTTNTGGAKFINDGMKEMGILTPAQQYAADHSDTCGQDIRSAIDGLPCDLFVARSVDEDLTYYGQYNMNNEKSDSYPIFGQDKTIGGEQWGTGDTLNYLQATGDRPKEYLPICIETLNNSNDLCLFRWLPSTEPDHTDFMDFNFDGGFEFNHPKDVFWNDGGGDAEEEPNIKEHLDTGDKYDKMYKALDRMMSFLYRCVKETPAGKNLTYNKESHTFDGVDYEDDGNKFPTAKWTSPTFKQEAGKYFNLPNLAAYYLYVQFNLGVDQLAKNMLVRTWDGVMWWITYYDGDCQLGSDNKSFLTGKYDDNRQTKRDGAYVMQGHNSWLWNLILGNMGNLLEEVMTKGVNGGTSFMSAFSIQKAVDHFDTEQMKKWCSRLYNKSGIFKYIYPFLNEMPVGADGAKQTYPQIYGLKGSLKAHRNYFIQRRYDLKQVEYGYVSTLGAQFYQSTASLDKAYKLKPMQYRLTIPYRVQLSTSNGVQADSGVVDADVLHSLQLTRAFGENDPLKIIGAAKIKELVWHEDAFAIGFNFGLLTSLVKLDMSVEKASGYRNGSFMASTNGMLLLEEVNMRNNRLARNGDNGNVATLDLSWQGRLKKLDVRGTGLTRVKLATGAPVVQLCLPDTIEELFLEYLTKLQDSGLILEGINNVRGYRYTNCPGIDGFAMLERLHQARLNGSGKLERFVLEIDREDDGTLLKKYYDYGTYTQTGAVDDRHSGLRGKLTLTKYLADEELEKYAARYPELTIKQPPYTMIEFDDSVADDANISNLDNKTGYKFGNAYKMSGHVNAILSKRHRVLAKVTRMPTSRKVEIAGQQVEVNNPDGEMTYFPLHDESSNFYADAEDMNDCTVAKLDGSEGDWMMYEPFYWSKGINDYLNNKKYACYSSYPEDEMPPIPDATVLTLDAIKETQGGWLGERKIMSGKPTLMESYTTDKAYSVCKVDVSGYRRVRFPSVPGTGLIGSVFADAEGNILKSIVVPTIGLKFEAGMYLIADVPERATALHFSILNTAEFDCVVLSNSDKIEDMEPDWVANEEHLCAVVGSSVVGSKLRACITGASTTASMTWTDFHYYSQQRGMQQIDALMHSRIANLSYAKYGRRDMQEQCGAGQHNNNRTTGGTADHGMTDTIGYDEAYVINNKITNSLIDGLVHQYAWYKSRDEYGQATVVQVNNICCLGYEDIYGNKYDMMDGVDLPNDSGNQGKWRIWMPDGSIRMVQGKKDSGQWITGVAHGKYMDLVPVGNLNGSSSTYYTDMYWISTATVRVVYRGCDYANASGGVSNAYADHDASYTNASIGSRLAFRGKIVRAQSVAAYKAIREVS</sequence>
<dbReference type="GO" id="GO:0005975">
    <property type="term" value="P:carbohydrate metabolic process"/>
    <property type="evidence" value="ECO:0007669"/>
    <property type="project" value="UniProtKB-ARBA"/>
</dbReference>
<dbReference type="EMBL" id="VWKV01000003">
    <property type="protein sequence ID" value="KAA3965000.1"/>
    <property type="molecule type" value="Genomic_DNA"/>
</dbReference>
<protein>
    <submittedName>
        <fullName evidence="1">Uncharacterized protein</fullName>
    </submittedName>
</protein>
<dbReference type="Gene3D" id="2.60.120.200">
    <property type="match status" value="1"/>
</dbReference>